<proteinExistence type="predicted"/>
<sequence length="37" mass="4007">MGLKTAQYEAYQAIPELSERASKGSSDGHGSEQQSKH</sequence>
<dbReference type="Proteomes" id="UP000004386">
    <property type="component" value="Unassembled WGS sequence"/>
</dbReference>
<dbReference type="HOGENOM" id="CLU_3346644_0_0_5"/>
<feature type="region of interest" description="Disordered" evidence="1">
    <location>
        <begin position="14"/>
        <end position="37"/>
    </location>
</feature>
<gene>
    <name evidence="2" type="ORF">OINT_2000199</name>
</gene>
<comment type="caution">
    <text evidence="2">The sequence shown here is derived from an EMBL/GenBank/DDBJ whole genome shotgun (WGS) entry which is preliminary data.</text>
</comment>
<reference evidence="2 3" key="1">
    <citation type="submission" date="2009-05" db="EMBL/GenBank/DDBJ databases">
        <authorList>
            <person name="Setubal J.C."/>
            <person name="Boyle S."/>
            <person name="Crasta O.R."/>
            <person name="Gillespie J.J."/>
            <person name="Kenyon R.W."/>
            <person name="Lu J."/>
            <person name="Mane S."/>
            <person name="Nagrani S."/>
            <person name="Shallom J.M."/>
            <person name="Shallom S."/>
            <person name="Shukla M."/>
            <person name="Snyder E.E."/>
            <person name="Sobral B.W."/>
            <person name="Wattam A.R."/>
            <person name="Will R."/>
            <person name="Williams K."/>
            <person name="Yoo H."/>
            <person name="Munk C."/>
            <person name="Tapia R."/>
            <person name="Green L."/>
            <person name="Rogers Y."/>
            <person name="Detter J.C."/>
            <person name="Bruce D."/>
            <person name="Brettin T.S."/>
            <person name="Tsolis R."/>
        </authorList>
    </citation>
    <scope>NUCLEOTIDE SEQUENCE [LARGE SCALE GENOMIC DNA]</scope>
    <source>
        <strain evidence="2 3">LMG 3301</strain>
    </source>
</reference>
<evidence type="ECO:0000313" key="3">
    <source>
        <dbReference type="Proteomes" id="UP000004386"/>
    </source>
</evidence>
<organism evidence="2 3">
    <name type="scientific">Brucella intermedia LMG 3301</name>
    <dbReference type="NCBI Taxonomy" id="641118"/>
    <lineage>
        <taxon>Bacteria</taxon>
        <taxon>Pseudomonadati</taxon>
        <taxon>Pseudomonadota</taxon>
        <taxon>Alphaproteobacteria</taxon>
        <taxon>Hyphomicrobiales</taxon>
        <taxon>Brucellaceae</taxon>
        <taxon>Brucella/Ochrobactrum group</taxon>
        <taxon>Brucella</taxon>
    </lineage>
</organism>
<dbReference type="EMBL" id="ACQA01000002">
    <property type="protein sequence ID" value="EEQ93067.1"/>
    <property type="molecule type" value="Genomic_DNA"/>
</dbReference>
<accession>C4WM69</accession>
<evidence type="ECO:0000256" key="1">
    <source>
        <dbReference type="SAM" id="MobiDB-lite"/>
    </source>
</evidence>
<evidence type="ECO:0000313" key="2">
    <source>
        <dbReference type="EMBL" id="EEQ93067.1"/>
    </source>
</evidence>
<name>C4WM69_9HYPH</name>
<dbReference type="AlphaFoldDB" id="C4WM69"/>
<protein>
    <submittedName>
        <fullName evidence="2">Uncharacterized protein</fullName>
    </submittedName>
</protein>